<dbReference type="EMBL" id="JACIDS010000002">
    <property type="protein sequence ID" value="MBB3930892.1"/>
    <property type="molecule type" value="Genomic_DNA"/>
</dbReference>
<dbReference type="Pfam" id="PF14247">
    <property type="entry name" value="DUF4344"/>
    <property type="match status" value="1"/>
</dbReference>
<keyword evidence="2" id="KW-1185">Reference proteome</keyword>
<dbReference type="InterPro" id="IPR025644">
    <property type="entry name" value="DUF4344"/>
</dbReference>
<dbReference type="AlphaFoldDB" id="A0A840AMR7"/>
<dbReference type="Proteomes" id="UP000553963">
    <property type="component" value="Unassembled WGS sequence"/>
</dbReference>
<reference evidence="1 2" key="1">
    <citation type="submission" date="2020-08" db="EMBL/GenBank/DDBJ databases">
        <title>Genomic Encyclopedia of Type Strains, Phase IV (KMG-IV): sequencing the most valuable type-strain genomes for metagenomic binning, comparative biology and taxonomic classification.</title>
        <authorList>
            <person name="Goeker M."/>
        </authorList>
    </citation>
    <scope>NUCLEOTIDE SEQUENCE [LARGE SCALE GENOMIC DNA]</scope>
    <source>
        <strain evidence="1 2">DSM 25966</strain>
    </source>
</reference>
<dbReference type="RefSeq" id="WP_183398503.1">
    <property type="nucleotide sequence ID" value="NZ_JACIDS010000002.1"/>
</dbReference>
<organism evidence="1 2">
    <name type="scientific">Kaistia hirudinis</name>
    <dbReference type="NCBI Taxonomy" id="1293440"/>
    <lineage>
        <taxon>Bacteria</taxon>
        <taxon>Pseudomonadati</taxon>
        <taxon>Pseudomonadota</taxon>
        <taxon>Alphaproteobacteria</taxon>
        <taxon>Hyphomicrobiales</taxon>
        <taxon>Kaistiaceae</taxon>
        <taxon>Kaistia</taxon>
    </lineage>
</organism>
<evidence type="ECO:0000313" key="2">
    <source>
        <dbReference type="Proteomes" id="UP000553963"/>
    </source>
</evidence>
<comment type="caution">
    <text evidence="1">The sequence shown here is derived from an EMBL/GenBank/DDBJ whole genome shotgun (WGS) entry which is preliminary data.</text>
</comment>
<protein>
    <submittedName>
        <fullName evidence="1">Uncharacterized protein</fullName>
    </submittedName>
</protein>
<accession>A0A840AMR7</accession>
<evidence type="ECO:0000313" key="1">
    <source>
        <dbReference type="EMBL" id="MBB3930892.1"/>
    </source>
</evidence>
<gene>
    <name evidence="1" type="ORF">GGR25_001931</name>
</gene>
<name>A0A840AMR7_9HYPH</name>
<sequence>MAEIVDFIVGNAVFALYHQAGHMMAMRYGLGPADEETADRFATLTLLEPRSGAGNQTLVDAIDSYRLAAHQQGVAPGGHATLPDAHSVDEARASAIACAMAGSDPDGFADIAEAMGLSAPKRMACAESWRKSVEHWKSSLKAILRPAGTTGPALPIAYDPPVDQDVAEATILEDNHVLEEVAAKLGATYDFAAPPKVRAMHCGEATSRYDADRNELVLCYELSAYHGQLILRDIESRS</sequence>
<proteinExistence type="predicted"/>